<dbReference type="InterPro" id="IPR011037">
    <property type="entry name" value="Pyrv_Knase-like_insert_dom_sf"/>
</dbReference>
<dbReference type="OrthoDB" id="108365at2759"/>
<evidence type="ECO:0000313" key="19">
    <source>
        <dbReference type="Proteomes" id="UP000011087"/>
    </source>
</evidence>
<dbReference type="HOGENOM" id="CLU_015439_8_2_1"/>
<evidence type="ECO:0000256" key="13">
    <source>
        <dbReference type="RuleBase" id="RU000504"/>
    </source>
</evidence>
<evidence type="ECO:0000259" key="15">
    <source>
        <dbReference type="Pfam" id="PF00224"/>
    </source>
</evidence>
<dbReference type="FunFam" id="2.40.33.10:FF:000001">
    <property type="entry name" value="Pyruvate kinase"/>
    <property type="match status" value="1"/>
</dbReference>
<feature type="compositionally biased region" description="Low complexity" evidence="14">
    <location>
        <begin position="584"/>
        <end position="599"/>
    </location>
</feature>
<dbReference type="InterPro" id="IPR036918">
    <property type="entry name" value="Pyrv_Knase_C_sf"/>
</dbReference>
<dbReference type="RefSeq" id="XP_005830520.1">
    <property type="nucleotide sequence ID" value="XM_005830463.1"/>
</dbReference>
<evidence type="ECO:0000256" key="1">
    <source>
        <dbReference type="ARBA" id="ARBA00001958"/>
    </source>
</evidence>
<keyword evidence="12" id="KW-0670">Pyruvate</keyword>
<dbReference type="OMA" id="MIMPIEV"/>
<evidence type="ECO:0000256" key="3">
    <source>
        <dbReference type="ARBA" id="ARBA00008663"/>
    </source>
</evidence>
<dbReference type="NCBIfam" id="NF004491">
    <property type="entry name" value="PRK05826.1"/>
    <property type="match status" value="1"/>
</dbReference>
<evidence type="ECO:0000256" key="7">
    <source>
        <dbReference type="ARBA" id="ARBA00022741"/>
    </source>
</evidence>
<dbReference type="UniPathway" id="UPA00109">
    <property type="reaction ID" value="UER00188"/>
</dbReference>
<dbReference type="GO" id="GO:0005524">
    <property type="term" value="F:ATP binding"/>
    <property type="evidence" value="ECO:0007669"/>
    <property type="project" value="UniProtKB-KW"/>
</dbReference>
<evidence type="ECO:0000256" key="6">
    <source>
        <dbReference type="ARBA" id="ARBA00022723"/>
    </source>
</evidence>
<keyword evidence="11 13" id="KW-0324">Glycolysis</keyword>
<evidence type="ECO:0000256" key="10">
    <source>
        <dbReference type="ARBA" id="ARBA00022842"/>
    </source>
</evidence>
<dbReference type="Proteomes" id="UP000011087">
    <property type="component" value="Unassembled WGS sequence"/>
</dbReference>
<comment type="cofactor">
    <cofactor evidence="1">
        <name>K(+)</name>
        <dbReference type="ChEBI" id="CHEBI:29103"/>
    </cofactor>
</comment>
<organism evidence="17">
    <name type="scientific">Guillardia theta (strain CCMP2712)</name>
    <name type="common">Cryptophyte</name>
    <dbReference type="NCBI Taxonomy" id="905079"/>
    <lineage>
        <taxon>Eukaryota</taxon>
        <taxon>Cryptophyceae</taxon>
        <taxon>Pyrenomonadales</taxon>
        <taxon>Geminigeraceae</taxon>
        <taxon>Guillardia</taxon>
    </lineage>
</organism>
<dbReference type="Pfam" id="PF02887">
    <property type="entry name" value="PK_C"/>
    <property type="match status" value="1"/>
</dbReference>
<feature type="domain" description="Pyruvate kinase C-terminal" evidence="16">
    <location>
        <begin position="456"/>
        <end position="572"/>
    </location>
</feature>
<reference evidence="17 19" key="1">
    <citation type="journal article" date="2012" name="Nature">
        <title>Algal genomes reveal evolutionary mosaicism and the fate of nucleomorphs.</title>
        <authorList>
            <consortium name="DOE Joint Genome Institute"/>
            <person name="Curtis B.A."/>
            <person name="Tanifuji G."/>
            <person name="Burki F."/>
            <person name="Gruber A."/>
            <person name="Irimia M."/>
            <person name="Maruyama S."/>
            <person name="Arias M.C."/>
            <person name="Ball S.G."/>
            <person name="Gile G.H."/>
            <person name="Hirakawa Y."/>
            <person name="Hopkins J.F."/>
            <person name="Kuo A."/>
            <person name="Rensing S.A."/>
            <person name="Schmutz J."/>
            <person name="Symeonidi A."/>
            <person name="Elias M."/>
            <person name="Eveleigh R.J."/>
            <person name="Herman E.K."/>
            <person name="Klute M.J."/>
            <person name="Nakayama T."/>
            <person name="Obornik M."/>
            <person name="Reyes-Prieto A."/>
            <person name="Armbrust E.V."/>
            <person name="Aves S.J."/>
            <person name="Beiko R.G."/>
            <person name="Coutinho P."/>
            <person name="Dacks J.B."/>
            <person name="Durnford D.G."/>
            <person name="Fast N.M."/>
            <person name="Green B.R."/>
            <person name="Grisdale C.J."/>
            <person name="Hempel F."/>
            <person name="Henrissat B."/>
            <person name="Hoppner M.P."/>
            <person name="Ishida K."/>
            <person name="Kim E."/>
            <person name="Koreny L."/>
            <person name="Kroth P.G."/>
            <person name="Liu Y."/>
            <person name="Malik S.B."/>
            <person name="Maier U.G."/>
            <person name="McRose D."/>
            <person name="Mock T."/>
            <person name="Neilson J.A."/>
            <person name="Onodera N.T."/>
            <person name="Poole A.M."/>
            <person name="Pritham E.J."/>
            <person name="Richards T.A."/>
            <person name="Rocap G."/>
            <person name="Roy S.W."/>
            <person name="Sarai C."/>
            <person name="Schaack S."/>
            <person name="Shirato S."/>
            <person name="Slamovits C.H."/>
            <person name="Spencer D.F."/>
            <person name="Suzuki S."/>
            <person name="Worden A.Z."/>
            <person name="Zauner S."/>
            <person name="Barry K."/>
            <person name="Bell C."/>
            <person name="Bharti A.K."/>
            <person name="Crow J.A."/>
            <person name="Grimwood J."/>
            <person name="Kramer R."/>
            <person name="Lindquist E."/>
            <person name="Lucas S."/>
            <person name="Salamov A."/>
            <person name="McFadden G.I."/>
            <person name="Lane C.E."/>
            <person name="Keeling P.J."/>
            <person name="Gray M.W."/>
            <person name="Grigoriev I.V."/>
            <person name="Archibald J.M."/>
        </authorList>
    </citation>
    <scope>NUCLEOTIDE SEQUENCE</scope>
    <source>
        <strain evidence="17 19">CCMP2712</strain>
    </source>
</reference>
<protein>
    <recommendedName>
        <fullName evidence="4 13">Pyruvate kinase</fullName>
        <ecNumber evidence="4 13">2.7.1.40</ecNumber>
    </recommendedName>
</protein>
<keyword evidence="9" id="KW-0067">ATP-binding</keyword>
<keyword evidence="7" id="KW-0547">Nucleotide-binding</keyword>
<evidence type="ECO:0000256" key="4">
    <source>
        <dbReference type="ARBA" id="ARBA00012142"/>
    </source>
</evidence>
<dbReference type="STRING" id="905079.L1J623"/>
<evidence type="ECO:0000256" key="11">
    <source>
        <dbReference type="ARBA" id="ARBA00023152"/>
    </source>
</evidence>
<reference evidence="18" key="3">
    <citation type="submission" date="2015-06" db="UniProtKB">
        <authorList>
            <consortium name="EnsemblProtists"/>
        </authorList>
    </citation>
    <scope>IDENTIFICATION</scope>
</reference>
<comment type="pathway">
    <text evidence="2 13">Carbohydrate degradation; glycolysis; pyruvate from D-glyceraldehyde 3-phosphate: step 5/5.</text>
</comment>
<dbReference type="PRINTS" id="PR01050">
    <property type="entry name" value="PYRUVTKNASE"/>
</dbReference>
<evidence type="ECO:0000313" key="17">
    <source>
        <dbReference type="EMBL" id="EKX43540.1"/>
    </source>
</evidence>
<keyword evidence="8 13" id="KW-0418">Kinase</keyword>
<dbReference type="AlphaFoldDB" id="L1J623"/>
<feature type="domain" description="Pyruvate kinase barrel" evidence="15">
    <location>
        <begin position="92"/>
        <end position="420"/>
    </location>
</feature>
<sequence>MAYQRSLVSLLAMLVLYLRFSLSYRLSSTSFRLQRPSSSCLRPFSIRPHGAKPIFGRGKRHTDLIRMQGLSPLLSDMEKRASFDKTHPRWKKHTKQIATVGPASSSIEMLESLFLAGVDVFRLNFSHGSHEEKAKIVKLIRELEKKFDHPIGILADLQGPKLRIGKFKEGAIVLERGQRFVFDMQVEELGDEQRVSLPHPEIISTLREGDILLLDDGKLRLRVLSSPSSPSSTSSPSPERVECEVLVGGRLSDRKGVNTPSIVLPISPLTAKDRSDLVAALDMNVDWVALSFVQRAEDMHELRGLVGSRASIMAKIEKPAAVQSLSDVVAASDACMVARGDLGVECAPEEVPIIQRKIIDECRRMGRPVVVATQMLESMIEHPVPTRAEASDVATAVFDGADAVMLSAESASGKYPIESVQMQQRVIDRVEESEHYFSMVKSRVSADISRDHLAYDAISQAASSLALEMQAQAVICFTSTGGTVSRASRMRMTVPIVALTPRIRIARRMSLFWGVYPTFMTMEPNDTFDNMLKRACRLAEIQGFATDPKDLFIVTAGLPFGQKGAANVVRILPASGPQAWIDPSSDSHTEWSSSSSETD</sequence>
<dbReference type="InterPro" id="IPR015806">
    <property type="entry name" value="Pyrv_Knase_insert_dom_sf"/>
</dbReference>
<dbReference type="PANTHER" id="PTHR11817">
    <property type="entry name" value="PYRUVATE KINASE"/>
    <property type="match status" value="1"/>
</dbReference>
<keyword evidence="5 13" id="KW-0808">Transferase</keyword>
<comment type="catalytic activity">
    <reaction evidence="13">
        <text>pyruvate + ATP = phosphoenolpyruvate + ADP + H(+)</text>
        <dbReference type="Rhea" id="RHEA:18157"/>
        <dbReference type="ChEBI" id="CHEBI:15361"/>
        <dbReference type="ChEBI" id="CHEBI:15378"/>
        <dbReference type="ChEBI" id="CHEBI:30616"/>
        <dbReference type="ChEBI" id="CHEBI:58702"/>
        <dbReference type="ChEBI" id="CHEBI:456216"/>
        <dbReference type="EC" id="2.7.1.40"/>
    </reaction>
</comment>
<dbReference type="eggNOG" id="KOG2323">
    <property type="taxonomic scope" value="Eukaryota"/>
</dbReference>
<gene>
    <name evidence="17" type="ORF">GUITHDRAFT_95279</name>
</gene>
<dbReference type="Gene3D" id="3.40.1380.20">
    <property type="entry name" value="Pyruvate kinase, C-terminal domain"/>
    <property type="match status" value="1"/>
</dbReference>
<dbReference type="PaxDb" id="55529-EKX43540"/>
<keyword evidence="6" id="KW-0479">Metal-binding</keyword>
<dbReference type="GO" id="GO:0030955">
    <property type="term" value="F:potassium ion binding"/>
    <property type="evidence" value="ECO:0007669"/>
    <property type="project" value="InterPro"/>
</dbReference>
<dbReference type="EC" id="2.7.1.40" evidence="4 13"/>
<accession>L1J623</accession>
<dbReference type="Gene3D" id="2.40.33.10">
    <property type="entry name" value="PK beta-barrel domain-like"/>
    <property type="match status" value="1"/>
</dbReference>
<dbReference type="NCBIfam" id="NF004978">
    <property type="entry name" value="PRK06354.1"/>
    <property type="match status" value="1"/>
</dbReference>
<dbReference type="GO" id="GO:0000287">
    <property type="term" value="F:magnesium ion binding"/>
    <property type="evidence" value="ECO:0007669"/>
    <property type="project" value="InterPro"/>
</dbReference>
<evidence type="ECO:0000256" key="5">
    <source>
        <dbReference type="ARBA" id="ARBA00022679"/>
    </source>
</evidence>
<dbReference type="GeneID" id="17300216"/>
<proteinExistence type="inferred from homology"/>
<name>L1J623_GUITC</name>
<dbReference type="SUPFAM" id="SSF51621">
    <property type="entry name" value="Phosphoenolpyruvate/pyruvate domain"/>
    <property type="match status" value="1"/>
</dbReference>
<evidence type="ECO:0000256" key="12">
    <source>
        <dbReference type="ARBA" id="ARBA00023317"/>
    </source>
</evidence>
<feature type="region of interest" description="Disordered" evidence="14">
    <location>
        <begin position="580"/>
        <end position="599"/>
    </location>
</feature>
<dbReference type="Gene3D" id="3.20.20.60">
    <property type="entry name" value="Phosphoenolpyruvate-binding domains"/>
    <property type="match status" value="1"/>
</dbReference>
<dbReference type="KEGG" id="gtt:GUITHDRAFT_95279"/>
<comment type="similarity">
    <text evidence="3 13">Belongs to the pyruvate kinase family.</text>
</comment>
<evidence type="ECO:0000256" key="2">
    <source>
        <dbReference type="ARBA" id="ARBA00004997"/>
    </source>
</evidence>
<keyword evidence="19" id="KW-1185">Reference proteome</keyword>
<dbReference type="GO" id="GO:0004743">
    <property type="term" value="F:pyruvate kinase activity"/>
    <property type="evidence" value="ECO:0007669"/>
    <property type="project" value="UniProtKB-EC"/>
</dbReference>
<evidence type="ECO:0000259" key="16">
    <source>
        <dbReference type="Pfam" id="PF02887"/>
    </source>
</evidence>
<dbReference type="GO" id="GO:0016301">
    <property type="term" value="F:kinase activity"/>
    <property type="evidence" value="ECO:0007669"/>
    <property type="project" value="UniProtKB-KW"/>
</dbReference>
<evidence type="ECO:0000256" key="14">
    <source>
        <dbReference type="SAM" id="MobiDB-lite"/>
    </source>
</evidence>
<dbReference type="SUPFAM" id="SSF50800">
    <property type="entry name" value="PK beta-barrel domain-like"/>
    <property type="match status" value="1"/>
</dbReference>
<reference evidence="19" key="2">
    <citation type="submission" date="2012-11" db="EMBL/GenBank/DDBJ databases">
        <authorList>
            <person name="Kuo A."/>
            <person name="Curtis B.A."/>
            <person name="Tanifuji G."/>
            <person name="Burki F."/>
            <person name="Gruber A."/>
            <person name="Irimia M."/>
            <person name="Maruyama S."/>
            <person name="Arias M.C."/>
            <person name="Ball S.G."/>
            <person name="Gile G.H."/>
            <person name="Hirakawa Y."/>
            <person name="Hopkins J.F."/>
            <person name="Rensing S.A."/>
            <person name="Schmutz J."/>
            <person name="Symeonidi A."/>
            <person name="Elias M."/>
            <person name="Eveleigh R.J."/>
            <person name="Herman E.K."/>
            <person name="Klute M.J."/>
            <person name="Nakayama T."/>
            <person name="Obornik M."/>
            <person name="Reyes-Prieto A."/>
            <person name="Armbrust E.V."/>
            <person name="Aves S.J."/>
            <person name="Beiko R.G."/>
            <person name="Coutinho P."/>
            <person name="Dacks J.B."/>
            <person name="Durnford D.G."/>
            <person name="Fast N.M."/>
            <person name="Green B.R."/>
            <person name="Grisdale C."/>
            <person name="Hempe F."/>
            <person name="Henrissat B."/>
            <person name="Hoppner M.P."/>
            <person name="Ishida K.-I."/>
            <person name="Kim E."/>
            <person name="Koreny L."/>
            <person name="Kroth P.G."/>
            <person name="Liu Y."/>
            <person name="Malik S.-B."/>
            <person name="Maier U.G."/>
            <person name="McRose D."/>
            <person name="Mock T."/>
            <person name="Neilson J.A."/>
            <person name="Onodera N.T."/>
            <person name="Poole A.M."/>
            <person name="Pritham E.J."/>
            <person name="Richards T.A."/>
            <person name="Rocap G."/>
            <person name="Roy S.W."/>
            <person name="Sarai C."/>
            <person name="Schaack S."/>
            <person name="Shirato S."/>
            <person name="Slamovits C.H."/>
            <person name="Spencer D.F."/>
            <person name="Suzuki S."/>
            <person name="Worden A.Z."/>
            <person name="Zauner S."/>
            <person name="Barry K."/>
            <person name="Bell C."/>
            <person name="Bharti A.K."/>
            <person name="Crow J.A."/>
            <person name="Grimwood J."/>
            <person name="Kramer R."/>
            <person name="Lindquist E."/>
            <person name="Lucas S."/>
            <person name="Salamov A."/>
            <person name="McFadden G.I."/>
            <person name="Lane C.E."/>
            <person name="Keeling P.J."/>
            <person name="Gray M.W."/>
            <person name="Grigoriev I.V."/>
            <person name="Archibald J.M."/>
        </authorList>
    </citation>
    <scope>NUCLEOTIDE SEQUENCE</scope>
    <source>
        <strain evidence="19">CCMP2712</strain>
    </source>
</reference>
<dbReference type="InterPro" id="IPR001697">
    <property type="entry name" value="Pyr_Knase"/>
</dbReference>
<evidence type="ECO:0000313" key="18">
    <source>
        <dbReference type="EnsemblProtists" id="EKX43540"/>
    </source>
</evidence>
<dbReference type="InterPro" id="IPR015795">
    <property type="entry name" value="Pyrv_Knase_C"/>
</dbReference>
<dbReference type="EMBL" id="JH993009">
    <property type="protein sequence ID" value="EKX43540.1"/>
    <property type="molecule type" value="Genomic_DNA"/>
</dbReference>
<dbReference type="Pfam" id="PF00224">
    <property type="entry name" value="PK"/>
    <property type="match status" value="1"/>
</dbReference>
<evidence type="ECO:0000256" key="8">
    <source>
        <dbReference type="ARBA" id="ARBA00022777"/>
    </source>
</evidence>
<dbReference type="EnsemblProtists" id="EKX43540">
    <property type="protein sequence ID" value="EKX43540"/>
    <property type="gene ID" value="GUITHDRAFT_95279"/>
</dbReference>
<dbReference type="InterPro" id="IPR015793">
    <property type="entry name" value="Pyrv_Knase_brl"/>
</dbReference>
<evidence type="ECO:0000256" key="9">
    <source>
        <dbReference type="ARBA" id="ARBA00022840"/>
    </source>
</evidence>
<dbReference type="SUPFAM" id="SSF52935">
    <property type="entry name" value="PK C-terminal domain-like"/>
    <property type="match status" value="1"/>
</dbReference>
<dbReference type="InterPro" id="IPR040442">
    <property type="entry name" value="Pyrv_kinase-like_dom_sf"/>
</dbReference>
<keyword evidence="10 13" id="KW-0460">Magnesium</keyword>
<dbReference type="NCBIfam" id="TIGR01064">
    <property type="entry name" value="pyruv_kin"/>
    <property type="match status" value="1"/>
</dbReference>
<dbReference type="InterPro" id="IPR015813">
    <property type="entry name" value="Pyrv/PenolPyrv_kinase-like_dom"/>
</dbReference>